<dbReference type="Gene3D" id="3.40.50.2300">
    <property type="match status" value="2"/>
</dbReference>
<keyword evidence="3" id="KW-1133">Transmembrane helix</keyword>
<dbReference type="eggNOG" id="KOG1056">
    <property type="taxonomic scope" value="Eukaryota"/>
</dbReference>
<organism evidence="8 9">
    <name type="scientific">Lepisosteus oculatus</name>
    <name type="common">Spotted gar</name>
    <dbReference type="NCBI Taxonomy" id="7918"/>
    <lineage>
        <taxon>Eukaryota</taxon>
        <taxon>Metazoa</taxon>
        <taxon>Chordata</taxon>
        <taxon>Craniata</taxon>
        <taxon>Vertebrata</taxon>
        <taxon>Euteleostomi</taxon>
        <taxon>Actinopterygii</taxon>
        <taxon>Neopterygii</taxon>
        <taxon>Holostei</taxon>
        <taxon>Semionotiformes</taxon>
        <taxon>Lepisosteidae</taxon>
        <taxon>Lepisosteus</taxon>
    </lineage>
</organism>
<proteinExistence type="predicted"/>
<keyword evidence="4" id="KW-0472">Membrane</keyword>
<accession>W5NKL4</accession>
<dbReference type="PRINTS" id="PR00248">
    <property type="entry name" value="GPCRMGR"/>
</dbReference>
<dbReference type="Bgee" id="ENSLOCG00000017131">
    <property type="expression patterns" value="Expressed in zone of skin"/>
</dbReference>
<dbReference type="EMBL" id="AHAT01026722">
    <property type="status" value="NOT_ANNOTATED_CDS"/>
    <property type="molecule type" value="Genomic_DNA"/>
</dbReference>
<dbReference type="GeneTree" id="ENSGT00940000158416"/>
<evidence type="ECO:0000256" key="6">
    <source>
        <dbReference type="ARBA" id="ARBA00023180"/>
    </source>
</evidence>
<reference evidence="8" key="2">
    <citation type="submission" date="2025-08" db="UniProtKB">
        <authorList>
            <consortium name="Ensembl"/>
        </authorList>
    </citation>
    <scope>IDENTIFICATION</scope>
</reference>
<evidence type="ECO:0000256" key="3">
    <source>
        <dbReference type="ARBA" id="ARBA00022989"/>
    </source>
</evidence>
<evidence type="ECO:0000256" key="2">
    <source>
        <dbReference type="ARBA" id="ARBA00022692"/>
    </source>
</evidence>
<evidence type="ECO:0000256" key="4">
    <source>
        <dbReference type="ARBA" id="ARBA00023136"/>
    </source>
</evidence>
<dbReference type="Pfam" id="PF01094">
    <property type="entry name" value="ANF_receptor"/>
    <property type="match status" value="1"/>
</dbReference>
<dbReference type="GO" id="GO:0004930">
    <property type="term" value="F:G protein-coupled receptor activity"/>
    <property type="evidence" value="ECO:0007669"/>
    <property type="project" value="InterPro"/>
</dbReference>
<dbReference type="PANTHER" id="PTHR24060">
    <property type="entry name" value="METABOTROPIC GLUTAMATE RECEPTOR"/>
    <property type="match status" value="1"/>
</dbReference>
<keyword evidence="5" id="KW-0675">Receptor</keyword>
<dbReference type="InterPro" id="IPR001828">
    <property type="entry name" value="ANF_lig-bd_rcpt"/>
</dbReference>
<dbReference type="InterPro" id="IPR000337">
    <property type="entry name" value="GPCR_3"/>
</dbReference>
<dbReference type="Ensembl" id="ENSLOCT00000021209.1">
    <property type="protein sequence ID" value="ENSLOCP00000021173.1"/>
    <property type="gene ID" value="ENSLOCG00000017131.1"/>
</dbReference>
<keyword evidence="2" id="KW-0812">Transmembrane</keyword>
<evidence type="ECO:0000256" key="5">
    <source>
        <dbReference type="ARBA" id="ARBA00023170"/>
    </source>
</evidence>
<dbReference type="Proteomes" id="UP000018468">
    <property type="component" value="Linkage group LG1"/>
</dbReference>
<evidence type="ECO:0000313" key="8">
    <source>
        <dbReference type="Ensembl" id="ENSLOCP00000021173.1"/>
    </source>
</evidence>
<sequence>MAIKTALKFMEDQRDSFENCFPLRSDYSNYESNVKAVIGESYSEISIAVARLLTIALIPQISYSSTSEVLSTKSKFPSFLRTIPSDAHQTKAIALLAVNERWNSIGVIGSNDEYGKYGIEGFIDHATKYKLCIAFKEILPALFSQNDTETRSVLNNLMKTIDESS</sequence>
<dbReference type="GO" id="GO:0016020">
    <property type="term" value="C:membrane"/>
    <property type="evidence" value="ECO:0007669"/>
    <property type="project" value="UniProtKB-SubCell"/>
</dbReference>
<dbReference type="InterPro" id="IPR028082">
    <property type="entry name" value="Peripla_BP_I"/>
</dbReference>
<evidence type="ECO:0000313" key="9">
    <source>
        <dbReference type="Proteomes" id="UP000018468"/>
    </source>
</evidence>
<dbReference type="AlphaFoldDB" id="W5NKL4"/>
<dbReference type="HOGENOM" id="CLU_1614620_0_0_1"/>
<feature type="domain" description="Receptor ligand binding region" evidence="7">
    <location>
        <begin position="2"/>
        <end position="160"/>
    </location>
</feature>
<reference evidence="8" key="3">
    <citation type="submission" date="2025-09" db="UniProtKB">
        <authorList>
            <consortium name="Ensembl"/>
        </authorList>
    </citation>
    <scope>IDENTIFICATION</scope>
</reference>
<dbReference type="InterPro" id="IPR050726">
    <property type="entry name" value="mGluR"/>
</dbReference>
<reference evidence="9" key="1">
    <citation type="submission" date="2011-12" db="EMBL/GenBank/DDBJ databases">
        <title>The Draft Genome of Lepisosteus oculatus.</title>
        <authorList>
            <consortium name="The Broad Institute Genome Assembly &amp; Analysis Group"/>
            <consortium name="Computational R&amp;D Group"/>
            <consortium name="and Sequencing Platform"/>
            <person name="Di Palma F."/>
            <person name="Alfoldi J."/>
            <person name="Johnson J."/>
            <person name="Berlin A."/>
            <person name="Gnerre S."/>
            <person name="Jaffe D."/>
            <person name="MacCallum I."/>
            <person name="Young S."/>
            <person name="Walker B.J."/>
            <person name="Lander E.S."/>
            <person name="Lindblad-Toh K."/>
        </authorList>
    </citation>
    <scope>NUCLEOTIDE SEQUENCE [LARGE SCALE GENOMIC DNA]</scope>
</reference>
<dbReference type="STRING" id="7918.ENSLOCP00000021173"/>
<comment type="subcellular location">
    <subcellularLocation>
        <location evidence="1">Membrane</location>
        <topology evidence="1">Multi-pass membrane protein</topology>
    </subcellularLocation>
</comment>
<name>W5NKL4_LEPOC</name>
<dbReference type="InParanoid" id="W5NKL4"/>
<dbReference type="SUPFAM" id="SSF53822">
    <property type="entry name" value="Periplasmic binding protein-like I"/>
    <property type="match status" value="1"/>
</dbReference>
<keyword evidence="9" id="KW-1185">Reference proteome</keyword>
<protein>
    <recommendedName>
        <fullName evidence="7">Receptor ligand binding region domain-containing protein</fullName>
    </recommendedName>
</protein>
<keyword evidence="6" id="KW-0325">Glycoprotein</keyword>
<evidence type="ECO:0000256" key="1">
    <source>
        <dbReference type="ARBA" id="ARBA00004141"/>
    </source>
</evidence>
<evidence type="ECO:0000259" key="7">
    <source>
        <dbReference type="Pfam" id="PF01094"/>
    </source>
</evidence>